<feature type="transmembrane region" description="Helical" evidence="7">
    <location>
        <begin position="131"/>
        <end position="148"/>
    </location>
</feature>
<dbReference type="Pfam" id="PF01790">
    <property type="entry name" value="LGT"/>
    <property type="match status" value="1"/>
</dbReference>
<keyword evidence="3 7" id="KW-0808">Transferase</keyword>
<evidence type="ECO:0000256" key="5">
    <source>
        <dbReference type="ARBA" id="ARBA00022989"/>
    </source>
</evidence>
<keyword evidence="4 7" id="KW-0812">Transmembrane</keyword>
<sequence length="323" mass="35497">MAFPQRLFNRLTADADRLACPEDEEPMIPFPQISPEIFTIQLFGMELALRWYALAYLVGLLIGWWIVTALMRRPALWGDAPPMRPQQVEELLTWIILGVVLGGRLGFVLFYEPAYYLANPSQIPVLWKGGMSFHGGFLGVVLASWWFCRRHGINLLRLSDALAVATPIGLGLGRIANFINAELWGRPTDAPWGVIFPGVAAQDCPGVEGLCARHPSQLYEAGLEGVLLALVLFALVRAGGLRRPGQALGIFLMGYGLSRFVVEFFRQADAQFITPDNPLGHVLGGPVWGITMGQLLSLPMVLVGLVFLIRARRRPAVASQIAA</sequence>
<accession>A0A368Z2R7</accession>
<gene>
    <name evidence="7" type="primary">lgt</name>
    <name evidence="8" type="ORF">DFP89_104132</name>
</gene>
<evidence type="ECO:0000313" key="8">
    <source>
        <dbReference type="EMBL" id="RCW86745.1"/>
    </source>
</evidence>
<dbReference type="GO" id="GO:0008961">
    <property type="term" value="F:phosphatidylglycerol-prolipoprotein diacylglyceryl transferase activity"/>
    <property type="evidence" value="ECO:0007669"/>
    <property type="project" value="UniProtKB-UniRule"/>
</dbReference>
<comment type="catalytic activity">
    <reaction evidence="7">
        <text>L-cysteinyl-[prolipoprotein] + a 1,2-diacyl-sn-glycero-3-phospho-(1'-sn-glycerol) = an S-1,2-diacyl-sn-glyceryl-L-cysteinyl-[prolipoprotein] + sn-glycerol 1-phosphate + H(+)</text>
        <dbReference type="Rhea" id="RHEA:56712"/>
        <dbReference type="Rhea" id="RHEA-COMP:14679"/>
        <dbReference type="Rhea" id="RHEA-COMP:14680"/>
        <dbReference type="ChEBI" id="CHEBI:15378"/>
        <dbReference type="ChEBI" id="CHEBI:29950"/>
        <dbReference type="ChEBI" id="CHEBI:57685"/>
        <dbReference type="ChEBI" id="CHEBI:64716"/>
        <dbReference type="ChEBI" id="CHEBI:140658"/>
        <dbReference type="EC" id="2.5.1.145"/>
    </reaction>
</comment>
<feature type="transmembrane region" description="Helical" evidence="7">
    <location>
        <begin position="287"/>
        <end position="309"/>
    </location>
</feature>
<keyword evidence="5 7" id="KW-1133">Transmembrane helix</keyword>
<comment type="function">
    <text evidence="7">Catalyzes the transfer of the diacylglyceryl group from phosphatidylglycerol to the sulfhydryl group of the N-terminal cysteine of a prolipoprotein, the first step in the formation of mature lipoproteins.</text>
</comment>
<feature type="transmembrane region" description="Helical" evidence="7">
    <location>
        <begin position="91"/>
        <end position="111"/>
    </location>
</feature>
<feature type="transmembrane region" description="Helical" evidence="7">
    <location>
        <begin position="51"/>
        <end position="70"/>
    </location>
</feature>
<keyword evidence="8" id="KW-0449">Lipoprotein</keyword>
<keyword evidence="9" id="KW-1185">Reference proteome</keyword>
<feature type="binding site" evidence="7">
    <location>
        <position position="174"/>
    </location>
    <ligand>
        <name>a 1,2-diacyl-sn-glycero-3-phospho-(1'-sn-glycerol)</name>
        <dbReference type="ChEBI" id="CHEBI:64716"/>
    </ligand>
</feature>
<keyword evidence="2 7" id="KW-1003">Cell membrane</keyword>
<evidence type="ECO:0000313" key="9">
    <source>
        <dbReference type="Proteomes" id="UP000253345"/>
    </source>
</evidence>
<evidence type="ECO:0000256" key="3">
    <source>
        <dbReference type="ARBA" id="ARBA00022679"/>
    </source>
</evidence>
<dbReference type="GO" id="GO:0005886">
    <property type="term" value="C:plasma membrane"/>
    <property type="evidence" value="ECO:0007669"/>
    <property type="project" value="UniProtKB-SubCell"/>
</dbReference>
<evidence type="ECO:0000256" key="2">
    <source>
        <dbReference type="ARBA" id="ARBA00022475"/>
    </source>
</evidence>
<keyword evidence="6 7" id="KW-0472">Membrane</keyword>
<dbReference type="EMBL" id="QPJL01000004">
    <property type="protein sequence ID" value="RCW86745.1"/>
    <property type="molecule type" value="Genomic_DNA"/>
</dbReference>
<evidence type="ECO:0000256" key="6">
    <source>
        <dbReference type="ARBA" id="ARBA00023136"/>
    </source>
</evidence>
<organism evidence="8 9">
    <name type="scientific">Paracoccus lutimaris</name>
    <dbReference type="NCBI Taxonomy" id="1490030"/>
    <lineage>
        <taxon>Bacteria</taxon>
        <taxon>Pseudomonadati</taxon>
        <taxon>Pseudomonadota</taxon>
        <taxon>Alphaproteobacteria</taxon>
        <taxon>Rhodobacterales</taxon>
        <taxon>Paracoccaceae</taxon>
        <taxon>Paracoccus</taxon>
    </lineage>
</organism>
<dbReference type="Proteomes" id="UP000253345">
    <property type="component" value="Unassembled WGS sequence"/>
</dbReference>
<evidence type="ECO:0000256" key="7">
    <source>
        <dbReference type="HAMAP-Rule" id="MF_01147"/>
    </source>
</evidence>
<dbReference type="EC" id="2.5.1.145" evidence="7"/>
<proteinExistence type="inferred from homology"/>
<feature type="transmembrane region" description="Helical" evidence="7">
    <location>
        <begin position="218"/>
        <end position="236"/>
    </location>
</feature>
<reference evidence="8 9" key="1">
    <citation type="submission" date="2018-07" db="EMBL/GenBank/DDBJ databases">
        <title>Genomic Encyclopedia of Type Strains, Phase III (KMG-III): the genomes of soil and plant-associated and newly described type strains.</title>
        <authorList>
            <person name="Whitman W."/>
        </authorList>
    </citation>
    <scope>NUCLEOTIDE SEQUENCE [LARGE SCALE GENOMIC DNA]</scope>
    <source>
        <strain evidence="8 9">CECT 8525</strain>
    </source>
</reference>
<dbReference type="HAMAP" id="MF_01147">
    <property type="entry name" value="Lgt"/>
    <property type="match status" value="1"/>
</dbReference>
<dbReference type="GO" id="GO:0042158">
    <property type="term" value="P:lipoprotein biosynthetic process"/>
    <property type="evidence" value="ECO:0007669"/>
    <property type="project" value="UniProtKB-UniRule"/>
</dbReference>
<evidence type="ECO:0000256" key="1">
    <source>
        <dbReference type="ARBA" id="ARBA00007150"/>
    </source>
</evidence>
<protein>
    <recommendedName>
        <fullName evidence="7">Phosphatidylglycerol--prolipoprotein diacylglyceryl transferase</fullName>
        <ecNumber evidence="7">2.5.1.145</ecNumber>
    </recommendedName>
</protein>
<dbReference type="PANTHER" id="PTHR30589:SF0">
    <property type="entry name" value="PHOSPHATIDYLGLYCEROL--PROLIPOPROTEIN DIACYLGLYCERYL TRANSFERASE"/>
    <property type="match status" value="1"/>
</dbReference>
<comment type="subcellular location">
    <subcellularLocation>
        <location evidence="7">Cell membrane</location>
        <topology evidence="7">Multi-pass membrane protein</topology>
    </subcellularLocation>
</comment>
<evidence type="ECO:0000256" key="4">
    <source>
        <dbReference type="ARBA" id="ARBA00022692"/>
    </source>
</evidence>
<comment type="pathway">
    <text evidence="7">Protein modification; lipoprotein biosynthesis (diacylglyceryl transfer).</text>
</comment>
<dbReference type="NCBIfam" id="TIGR00544">
    <property type="entry name" value="lgt"/>
    <property type="match status" value="1"/>
</dbReference>
<dbReference type="PANTHER" id="PTHR30589">
    <property type="entry name" value="PROLIPOPROTEIN DIACYLGLYCERYL TRANSFERASE"/>
    <property type="match status" value="1"/>
</dbReference>
<name>A0A368Z2R7_9RHOB</name>
<dbReference type="UniPathway" id="UPA00664"/>
<feature type="transmembrane region" description="Helical" evidence="7">
    <location>
        <begin position="160"/>
        <end position="179"/>
    </location>
</feature>
<dbReference type="PROSITE" id="PS01311">
    <property type="entry name" value="LGT"/>
    <property type="match status" value="1"/>
</dbReference>
<comment type="caution">
    <text evidence="8">The sequence shown here is derived from an EMBL/GenBank/DDBJ whole genome shotgun (WGS) entry which is preliminary data.</text>
</comment>
<dbReference type="InterPro" id="IPR001640">
    <property type="entry name" value="Lgt"/>
</dbReference>
<dbReference type="AlphaFoldDB" id="A0A368Z2R7"/>
<comment type="similarity">
    <text evidence="1 7">Belongs to the Lgt family.</text>
</comment>
<feature type="transmembrane region" description="Helical" evidence="7">
    <location>
        <begin position="248"/>
        <end position="267"/>
    </location>
</feature>